<dbReference type="PANTHER" id="PTHR31860:SF4">
    <property type="entry name" value="OS02G0637800 PROTEIN"/>
    <property type="match status" value="1"/>
</dbReference>
<dbReference type="InterPro" id="IPR006927">
    <property type="entry name" value="DUF639"/>
</dbReference>
<protein>
    <submittedName>
        <fullName evidence="3">Uncharacterized protein</fullName>
    </submittedName>
</protein>
<dbReference type="Proteomes" id="UP000289738">
    <property type="component" value="Chromosome A09"/>
</dbReference>
<feature type="region of interest" description="Disordered" evidence="1">
    <location>
        <begin position="1"/>
        <end position="21"/>
    </location>
</feature>
<name>A0A445BDY5_ARAHY</name>
<dbReference type="EMBL" id="SDMP01000009">
    <property type="protein sequence ID" value="RYR36887.1"/>
    <property type="molecule type" value="Genomic_DNA"/>
</dbReference>
<feature type="transmembrane region" description="Helical" evidence="2">
    <location>
        <begin position="588"/>
        <end position="606"/>
    </location>
</feature>
<dbReference type="PANTHER" id="PTHR31860">
    <property type="entry name" value="HEAT-INDUCIBLE TRANSCRIPTION REPRESSOR (DUF639)-RELATED"/>
    <property type="match status" value="1"/>
</dbReference>
<dbReference type="STRING" id="3818.A0A445BDY5"/>
<dbReference type="Pfam" id="PF04842">
    <property type="entry name" value="DUF639"/>
    <property type="match status" value="1"/>
</dbReference>
<feature type="transmembrane region" description="Helical" evidence="2">
    <location>
        <begin position="659"/>
        <end position="678"/>
    </location>
</feature>
<feature type="transmembrane region" description="Helical" evidence="2">
    <location>
        <begin position="684"/>
        <end position="707"/>
    </location>
</feature>
<comment type="caution">
    <text evidence="3">The sequence shown here is derived from an EMBL/GenBank/DDBJ whole genome shotgun (WGS) entry which is preliminary data.</text>
</comment>
<feature type="compositionally biased region" description="Acidic residues" evidence="1">
    <location>
        <begin position="1"/>
        <end position="11"/>
    </location>
</feature>
<organism evidence="3 4">
    <name type="scientific">Arachis hypogaea</name>
    <name type="common">Peanut</name>
    <dbReference type="NCBI Taxonomy" id="3818"/>
    <lineage>
        <taxon>Eukaryota</taxon>
        <taxon>Viridiplantae</taxon>
        <taxon>Streptophyta</taxon>
        <taxon>Embryophyta</taxon>
        <taxon>Tracheophyta</taxon>
        <taxon>Spermatophyta</taxon>
        <taxon>Magnoliopsida</taxon>
        <taxon>eudicotyledons</taxon>
        <taxon>Gunneridae</taxon>
        <taxon>Pentapetalae</taxon>
        <taxon>rosids</taxon>
        <taxon>fabids</taxon>
        <taxon>Fabales</taxon>
        <taxon>Fabaceae</taxon>
        <taxon>Papilionoideae</taxon>
        <taxon>50 kb inversion clade</taxon>
        <taxon>dalbergioids sensu lato</taxon>
        <taxon>Dalbergieae</taxon>
        <taxon>Pterocarpus clade</taxon>
        <taxon>Arachis</taxon>
    </lineage>
</organism>
<keyword evidence="2" id="KW-1133">Transmembrane helix</keyword>
<keyword evidence="2" id="KW-0812">Transmembrane</keyword>
<dbReference type="AlphaFoldDB" id="A0A445BDY5"/>
<evidence type="ECO:0000313" key="4">
    <source>
        <dbReference type="Proteomes" id="UP000289738"/>
    </source>
</evidence>
<sequence length="752" mass="85458">MESEPETDVESETEHFNGISNKRMSPWESFLRNQQDSIRSLFNRRNRPSSALPPSPQNNLSFKPIPQLSPLANSVVARSSQILGVSTHELQHAFDSELPLSVKELLTYARNLLEFCSFKALHKFTATPNYLNDKHFRRLTYDMMLAWESPSVESDDNETPKCRRYEANGDEDEGSFFYSSSTNMALQVDDEKTVGLEAFSRIAPACVTVADIITVHNLFSALTVSSENRLHFLVYDKYLRFLDKVLKNSKNALAACSGNLQLAEEEIVLDVDGTIPTQPVLQHIGMSAWPGRLTLTNYALYFEPLGVGLYEKAIRYDLGTDMKQVIKPDLTGPLGARLFDKAVMYKSTSVAEPVYFEFPEFKANFRRDYWLDISLEVLRSHQFIRKYYLKEAQKSEVLARAMLGVFRYRAVKEAFKFFSSNYKTLLTFSLAETLPRGDMILETLTNSLTYLTAVSIKRDIPGTLDTKRQPVLSPPSVVALSSHGFKSKCVANVYEETIAVGDIRVGEISPLEVAVKQSLNDTGKVAAAQATVDQVKVEGIDTNAAVMKELLFPLIELAIRLWHLTLWKDFCKSTLFLILSCYVIIRGWIQYLVPSIFMFTAIVMLWHRHFRKGRPLEAFIITAPPNKNAVEQLLTLQEAITQFESLIQAGNIVLLKMRALLLALLPPVGILVVVYFIATEKVAMFMVFIAAVFAFVPPKYIFLVAFVEGYTRAMPWRRESSARWIRRLKEWWVRIPAAPVQLIKPEESKKRR</sequence>
<proteinExistence type="predicted"/>
<keyword evidence="4" id="KW-1185">Reference proteome</keyword>
<evidence type="ECO:0000256" key="1">
    <source>
        <dbReference type="SAM" id="MobiDB-lite"/>
    </source>
</evidence>
<evidence type="ECO:0000313" key="3">
    <source>
        <dbReference type="EMBL" id="RYR36887.1"/>
    </source>
</evidence>
<keyword evidence="2" id="KW-0472">Membrane</keyword>
<reference evidence="3 4" key="1">
    <citation type="submission" date="2019-01" db="EMBL/GenBank/DDBJ databases">
        <title>Sequencing of cultivated peanut Arachis hypogaea provides insights into genome evolution and oil improvement.</title>
        <authorList>
            <person name="Chen X."/>
        </authorList>
    </citation>
    <scope>NUCLEOTIDE SEQUENCE [LARGE SCALE GENOMIC DNA]</scope>
    <source>
        <strain evidence="4">cv. Fuhuasheng</strain>
        <tissue evidence="3">Leaves</tissue>
    </source>
</reference>
<gene>
    <name evidence="3" type="ORF">Ahy_A09g041842</name>
</gene>
<evidence type="ECO:0000256" key="2">
    <source>
        <dbReference type="SAM" id="Phobius"/>
    </source>
</evidence>
<accession>A0A445BDY5</accession>